<proteinExistence type="predicted"/>
<protein>
    <submittedName>
        <fullName evidence="1">Uncharacterized protein</fullName>
    </submittedName>
</protein>
<gene>
    <name evidence="1" type="ORF">ABB37_08151</name>
</gene>
<dbReference type="RefSeq" id="XP_015654443.1">
    <property type="nucleotide sequence ID" value="XM_015807048.1"/>
</dbReference>
<sequence length="140" mass="15910">MTKRTAHRSVANRFNCKCLEAQPCCARDHNGKNFIGNELLCLLVCGRGRRRGVKDLANKHASFALRVSVRWQRTCLRILTVQIILSVGVSCSRLTIYRKEGGDKERTATKGAFVFFLLSFFTERRCCDRCSFSRPPPPLV</sequence>
<comment type="caution">
    <text evidence="1">The sequence shown here is derived from an EMBL/GenBank/DDBJ whole genome shotgun (WGS) entry which is preliminary data.</text>
</comment>
<dbReference type="Proteomes" id="UP000037923">
    <property type="component" value="Unassembled WGS sequence"/>
</dbReference>
<accession>A0A0N0DSS0</accession>
<dbReference type="VEuPathDB" id="TriTrypDB:LpyrH10_22_1110"/>
<dbReference type="AlphaFoldDB" id="A0A0N0DSS0"/>
<name>A0A0N0DSS0_LEPPY</name>
<keyword evidence="2" id="KW-1185">Reference proteome</keyword>
<dbReference type="EMBL" id="LGTL01000022">
    <property type="protein sequence ID" value="KPA76004.1"/>
    <property type="molecule type" value="Genomic_DNA"/>
</dbReference>
<reference evidence="1 2" key="1">
    <citation type="submission" date="2015-07" db="EMBL/GenBank/DDBJ databases">
        <title>High-quality genome of monoxenous trypanosomatid Leptomonas pyrrhocoris.</title>
        <authorList>
            <person name="Flegontov P."/>
            <person name="Butenko A."/>
            <person name="Firsov S."/>
            <person name="Vlcek C."/>
            <person name="Logacheva M.D."/>
            <person name="Field M."/>
            <person name="Filatov D."/>
            <person name="Flegontova O."/>
            <person name="Gerasimov E."/>
            <person name="Jackson A.P."/>
            <person name="Kelly S."/>
            <person name="Opperdoes F."/>
            <person name="O'Reilly A."/>
            <person name="Votypka J."/>
            <person name="Yurchenko V."/>
            <person name="Lukes J."/>
        </authorList>
    </citation>
    <scope>NUCLEOTIDE SEQUENCE [LARGE SCALE GENOMIC DNA]</scope>
    <source>
        <strain evidence="1">H10</strain>
    </source>
</reference>
<evidence type="ECO:0000313" key="1">
    <source>
        <dbReference type="EMBL" id="KPA76004.1"/>
    </source>
</evidence>
<dbReference type="GeneID" id="26908436"/>
<organism evidence="1 2">
    <name type="scientific">Leptomonas pyrrhocoris</name>
    <name type="common">Firebug parasite</name>
    <dbReference type="NCBI Taxonomy" id="157538"/>
    <lineage>
        <taxon>Eukaryota</taxon>
        <taxon>Discoba</taxon>
        <taxon>Euglenozoa</taxon>
        <taxon>Kinetoplastea</taxon>
        <taxon>Metakinetoplastina</taxon>
        <taxon>Trypanosomatida</taxon>
        <taxon>Trypanosomatidae</taxon>
        <taxon>Leishmaniinae</taxon>
        <taxon>Leptomonas</taxon>
    </lineage>
</organism>
<evidence type="ECO:0000313" key="2">
    <source>
        <dbReference type="Proteomes" id="UP000037923"/>
    </source>
</evidence>